<dbReference type="InterPro" id="IPR008928">
    <property type="entry name" value="6-hairpin_glycosidase_sf"/>
</dbReference>
<dbReference type="Pfam" id="PF07944">
    <property type="entry name" value="Beta-AFase-like_GH127_cat"/>
    <property type="match status" value="1"/>
</dbReference>
<dbReference type="SUPFAM" id="SSF48208">
    <property type="entry name" value="Six-hairpin glycosidases"/>
    <property type="match status" value="1"/>
</dbReference>
<evidence type="ECO:0000259" key="1">
    <source>
        <dbReference type="Pfam" id="PF07944"/>
    </source>
</evidence>
<organism evidence="2 3">
    <name type="scientific">Suilimivivens aceti</name>
    <dbReference type="NCBI Taxonomy" id="2981774"/>
    <lineage>
        <taxon>Bacteria</taxon>
        <taxon>Bacillati</taxon>
        <taxon>Bacillota</taxon>
        <taxon>Clostridia</taxon>
        <taxon>Lachnospirales</taxon>
        <taxon>Lachnospiraceae</taxon>
        <taxon>Suilimivivens</taxon>
    </lineage>
</organism>
<gene>
    <name evidence="2" type="ORF">OCV77_06025</name>
</gene>
<dbReference type="InterPro" id="IPR012878">
    <property type="entry name" value="Beta-AFase-like_GH127_cat"/>
</dbReference>
<keyword evidence="2" id="KW-0378">Hydrolase</keyword>
<dbReference type="Proteomes" id="UP001652432">
    <property type="component" value="Unassembled WGS sequence"/>
</dbReference>
<dbReference type="EMBL" id="JAOQKJ010000004">
    <property type="protein sequence ID" value="MCU6744055.1"/>
    <property type="molecule type" value="Genomic_DNA"/>
</dbReference>
<protein>
    <submittedName>
        <fullName evidence="2">Glycoside hydrolase family 127 protein</fullName>
    </submittedName>
</protein>
<accession>A0ABT2T1B2</accession>
<evidence type="ECO:0000313" key="2">
    <source>
        <dbReference type="EMBL" id="MCU6744055.1"/>
    </source>
</evidence>
<dbReference type="RefSeq" id="WP_262574048.1">
    <property type="nucleotide sequence ID" value="NZ_JAOQKJ010000004.1"/>
</dbReference>
<feature type="domain" description="Non-reducing end beta-L-arabinofuranosidase-like GH127 catalytic" evidence="1">
    <location>
        <begin position="10"/>
        <end position="387"/>
    </location>
</feature>
<proteinExistence type="predicted"/>
<comment type="caution">
    <text evidence="2">The sequence shown here is derived from an EMBL/GenBank/DDBJ whole genome shotgun (WGS) entry which is preliminary data.</text>
</comment>
<sequence length="610" mass="69723">MLQSVKNNTVSILPGLFRERMDVNRSYLMELDSTCLLQNFYLEAGFILPGLQVIEHPESANLHWGWEAPNCQLRGHFLGHFLSAAAHYAAFDGDILLKAKLDHIVAELAKCQEENGGEWVGSIPEKYFERLARNQYIWSPQYTMHKTILGLMHAYSYAGNEQALTIINKLADWYIRWADAMQSRNPHAVYSGEEGGMLEVWATLYELTRNEKYMTLVKHYYAPSLFRKLEEGKDALTNCHSNASVPLSHGAAKLYEITGDERWLNLVKLFFDCAVTKRGMYATGGGNAGEFWVPPFMQGQFLSDRDQEFCTIYNMVRTASYLFRFTGESKYGDYIERCLYNGFLAQQNAVTGMPAYFLPLRAGGHKKWGTRRHDFWCCHGTMVQAQCLYPELIYYEDAATDTLYINQYIPSEYHFALGNASGTIRQTTAMKSYNAQALFDEKDDGQMSRWLLKFEINAVNTEGLTLALRVPSWCQGILRVQVNEEDVASPVIKDGFLYFKEGLDQAVITIFFKNLLHTEALADIPELSAILDGPIVLAGMTDKDTGIRGDMAHPESFLAPRNEHTYETYPWQQNHYSTRNQDINFELKPLYEVMDEAYTVYFTAKENKSC</sequence>
<dbReference type="GO" id="GO:0016787">
    <property type="term" value="F:hydrolase activity"/>
    <property type="evidence" value="ECO:0007669"/>
    <property type="project" value="UniProtKB-KW"/>
</dbReference>
<dbReference type="PANTHER" id="PTHR31151:SF0">
    <property type="entry name" value="PROLINE-TRNA LIGASE (DUF1680)"/>
    <property type="match status" value="1"/>
</dbReference>
<dbReference type="PANTHER" id="PTHR31151">
    <property type="entry name" value="PROLINE-TRNA LIGASE (DUF1680)"/>
    <property type="match status" value="1"/>
</dbReference>
<reference evidence="2 3" key="1">
    <citation type="journal article" date="2021" name="ISME Commun">
        <title>Automated analysis of genomic sequences facilitates high-throughput and comprehensive description of bacteria.</title>
        <authorList>
            <person name="Hitch T.C.A."/>
        </authorList>
    </citation>
    <scope>NUCLEOTIDE SEQUENCE [LARGE SCALE GENOMIC DNA]</scope>
    <source>
        <strain evidence="2 3">Sanger_18</strain>
    </source>
</reference>
<evidence type="ECO:0000313" key="3">
    <source>
        <dbReference type="Proteomes" id="UP001652432"/>
    </source>
</evidence>
<name>A0ABT2T1B2_9FIRM</name>
<keyword evidence="3" id="KW-1185">Reference proteome</keyword>